<evidence type="ECO:0000313" key="4">
    <source>
        <dbReference type="Proteomes" id="UP000633035"/>
    </source>
</evidence>
<accession>A0ABS1G659</accession>
<gene>
    <name evidence="3" type="ORF">JI642_09705</name>
</gene>
<dbReference type="InterPro" id="IPR050345">
    <property type="entry name" value="Aliph_Amidase/BUP"/>
</dbReference>
<dbReference type="RefSeq" id="WP_167468912.1">
    <property type="nucleotide sequence ID" value="NZ_CP009575.1"/>
</dbReference>
<dbReference type="PANTHER" id="PTHR43674">
    <property type="entry name" value="NITRILASE C965.09-RELATED"/>
    <property type="match status" value="1"/>
</dbReference>
<sequence>MPMLKIALVQKKAVPNQKAVNLKLALQHIKEAANQGADLVLFPEMWSNGYAAPFDEAFDKPLHPEFTDERTNWLDNGVEPNSEYVTALKKHAKEYQVGICATYLSKTAEKRQNTAIMIDRNGEIILDYAKVHTCDFSLECLLQHGTEFKICEFDGIKLGVMICFDREFPESARELMLNGAEIILVPNACDMNPARINQLSTRAFENMVGLAMANYPGHNWGQSCAFSPIVFDDYGNYLDNLLLQADDVSEEIYIAEFDLDAIREFRKAEVWGNAYRKPEAYKTLVNQKVNEPFIRNDGK</sequence>
<dbReference type="GO" id="GO:0016787">
    <property type="term" value="F:hydrolase activity"/>
    <property type="evidence" value="ECO:0007669"/>
    <property type="project" value="UniProtKB-KW"/>
</dbReference>
<dbReference type="Proteomes" id="UP000633035">
    <property type="component" value="Unassembled WGS sequence"/>
</dbReference>
<dbReference type="PANTHER" id="PTHR43674:SF16">
    <property type="entry name" value="CARBON-NITROGEN FAMILY, PUTATIVE (AFU_ORTHOLOGUE AFUA_5G02350)-RELATED"/>
    <property type="match status" value="1"/>
</dbReference>
<evidence type="ECO:0000259" key="2">
    <source>
        <dbReference type="PROSITE" id="PS50263"/>
    </source>
</evidence>
<dbReference type="EMBL" id="JAENOF010000011">
    <property type="protein sequence ID" value="MBK1962370.1"/>
    <property type="molecule type" value="Genomic_DNA"/>
</dbReference>
<feature type="domain" description="CN hydrolase" evidence="2">
    <location>
        <begin position="4"/>
        <end position="259"/>
    </location>
</feature>
<dbReference type="InterPro" id="IPR003010">
    <property type="entry name" value="C-N_Hydrolase"/>
</dbReference>
<dbReference type="SUPFAM" id="SSF56317">
    <property type="entry name" value="Carbon-nitrogen hydrolase"/>
    <property type="match status" value="1"/>
</dbReference>
<reference evidence="3 4" key="1">
    <citation type="submission" date="2021-01" db="EMBL/GenBank/DDBJ databases">
        <title>Listeria ivanovii strains from Norway.</title>
        <authorList>
            <person name="Fagerlund A."/>
        </authorList>
    </citation>
    <scope>NUCLEOTIDE SEQUENCE [LARGE SCALE GENOMIC DNA]</scope>
    <source>
        <strain evidence="3 4">MF6989</strain>
    </source>
</reference>
<dbReference type="PROSITE" id="PS50263">
    <property type="entry name" value="CN_HYDROLASE"/>
    <property type="match status" value="1"/>
</dbReference>
<protein>
    <submittedName>
        <fullName evidence="3">Carbon-nitrogen hydrolase family protein</fullName>
    </submittedName>
</protein>
<proteinExistence type="predicted"/>
<organism evidence="3 4">
    <name type="scientific">Listeria ivanovii subsp. londoniensis</name>
    <dbReference type="NCBI Taxonomy" id="202752"/>
    <lineage>
        <taxon>Bacteria</taxon>
        <taxon>Bacillati</taxon>
        <taxon>Bacillota</taxon>
        <taxon>Bacilli</taxon>
        <taxon>Bacillales</taxon>
        <taxon>Listeriaceae</taxon>
        <taxon>Listeria</taxon>
    </lineage>
</organism>
<evidence type="ECO:0000313" key="3">
    <source>
        <dbReference type="EMBL" id="MBK1962370.1"/>
    </source>
</evidence>
<evidence type="ECO:0000256" key="1">
    <source>
        <dbReference type="ARBA" id="ARBA00022801"/>
    </source>
</evidence>
<name>A0ABS1G659_LISIV</name>
<comment type="caution">
    <text evidence="3">The sequence shown here is derived from an EMBL/GenBank/DDBJ whole genome shotgun (WGS) entry which is preliminary data.</text>
</comment>
<dbReference type="CDD" id="cd07197">
    <property type="entry name" value="nitrilase"/>
    <property type="match status" value="1"/>
</dbReference>
<dbReference type="InterPro" id="IPR036526">
    <property type="entry name" value="C-N_Hydrolase_sf"/>
</dbReference>
<keyword evidence="1 3" id="KW-0378">Hydrolase</keyword>
<dbReference type="Gene3D" id="3.60.110.10">
    <property type="entry name" value="Carbon-nitrogen hydrolase"/>
    <property type="match status" value="1"/>
</dbReference>
<keyword evidence="4" id="KW-1185">Reference proteome</keyword>
<dbReference type="Pfam" id="PF00795">
    <property type="entry name" value="CN_hydrolase"/>
    <property type="match status" value="1"/>
</dbReference>